<dbReference type="Proteomes" id="UP000314294">
    <property type="component" value="Unassembled WGS sequence"/>
</dbReference>
<accession>A0A4Z2I9Y3</accession>
<sequence>MAMTPSTCLQGTRGARFVAGVATTGPKPLFTFDIGATLREDQLTAEGVPLLHYPSQAVRESRGGA</sequence>
<organism evidence="1 2">
    <name type="scientific">Liparis tanakae</name>
    <name type="common">Tanaka's snailfish</name>
    <dbReference type="NCBI Taxonomy" id="230148"/>
    <lineage>
        <taxon>Eukaryota</taxon>
        <taxon>Metazoa</taxon>
        <taxon>Chordata</taxon>
        <taxon>Craniata</taxon>
        <taxon>Vertebrata</taxon>
        <taxon>Euteleostomi</taxon>
        <taxon>Actinopterygii</taxon>
        <taxon>Neopterygii</taxon>
        <taxon>Teleostei</taxon>
        <taxon>Neoteleostei</taxon>
        <taxon>Acanthomorphata</taxon>
        <taxon>Eupercaria</taxon>
        <taxon>Perciformes</taxon>
        <taxon>Cottioidei</taxon>
        <taxon>Cottales</taxon>
        <taxon>Liparidae</taxon>
        <taxon>Liparis</taxon>
    </lineage>
</organism>
<name>A0A4Z2I9Y3_9TELE</name>
<comment type="caution">
    <text evidence="1">The sequence shown here is derived from an EMBL/GenBank/DDBJ whole genome shotgun (WGS) entry which is preliminary data.</text>
</comment>
<evidence type="ECO:0000313" key="2">
    <source>
        <dbReference type="Proteomes" id="UP000314294"/>
    </source>
</evidence>
<evidence type="ECO:0000313" key="1">
    <source>
        <dbReference type="EMBL" id="TNN74889.1"/>
    </source>
</evidence>
<keyword evidence="2" id="KW-1185">Reference proteome</keyword>
<protein>
    <submittedName>
        <fullName evidence="1">Uncharacterized protein</fullName>
    </submittedName>
</protein>
<reference evidence="1 2" key="1">
    <citation type="submission" date="2019-03" db="EMBL/GenBank/DDBJ databases">
        <title>First draft genome of Liparis tanakae, snailfish: a comprehensive survey of snailfish specific genes.</title>
        <authorList>
            <person name="Kim W."/>
            <person name="Song I."/>
            <person name="Jeong J.-H."/>
            <person name="Kim D."/>
            <person name="Kim S."/>
            <person name="Ryu S."/>
            <person name="Song J.Y."/>
            <person name="Lee S.K."/>
        </authorList>
    </citation>
    <scope>NUCLEOTIDE SEQUENCE [LARGE SCALE GENOMIC DNA]</scope>
    <source>
        <tissue evidence="1">Muscle</tissue>
    </source>
</reference>
<dbReference type="EMBL" id="SRLO01000110">
    <property type="protein sequence ID" value="TNN74889.1"/>
    <property type="molecule type" value="Genomic_DNA"/>
</dbReference>
<dbReference type="AlphaFoldDB" id="A0A4Z2I9Y3"/>
<proteinExistence type="predicted"/>
<gene>
    <name evidence="1" type="ORF">EYF80_014989</name>
</gene>